<protein>
    <submittedName>
        <fullName evidence="2">Uncharacterized protein</fullName>
    </submittedName>
</protein>
<dbReference type="EMBL" id="JBBPBN010000072">
    <property type="protein sequence ID" value="KAK8985042.1"/>
    <property type="molecule type" value="Genomic_DNA"/>
</dbReference>
<feature type="region of interest" description="Disordered" evidence="1">
    <location>
        <begin position="67"/>
        <end position="134"/>
    </location>
</feature>
<dbReference type="Proteomes" id="UP001396334">
    <property type="component" value="Unassembled WGS sequence"/>
</dbReference>
<gene>
    <name evidence="2" type="ORF">V6N11_082659</name>
</gene>
<name>A0ABR2P9C2_9ROSI</name>
<comment type="caution">
    <text evidence="2">The sequence shown here is derived from an EMBL/GenBank/DDBJ whole genome shotgun (WGS) entry which is preliminary data.</text>
</comment>
<feature type="compositionally biased region" description="Polar residues" evidence="1">
    <location>
        <begin position="115"/>
        <end position="134"/>
    </location>
</feature>
<organism evidence="2 3">
    <name type="scientific">Hibiscus sabdariffa</name>
    <name type="common">roselle</name>
    <dbReference type="NCBI Taxonomy" id="183260"/>
    <lineage>
        <taxon>Eukaryota</taxon>
        <taxon>Viridiplantae</taxon>
        <taxon>Streptophyta</taxon>
        <taxon>Embryophyta</taxon>
        <taxon>Tracheophyta</taxon>
        <taxon>Spermatophyta</taxon>
        <taxon>Magnoliopsida</taxon>
        <taxon>eudicotyledons</taxon>
        <taxon>Gunneridae</taxon>
        <taxon>Pentapetalae</taxon>
        <taxon>rosids</taxon>
        <taxon>malvids</taxon>
        <taxon>Malvales</taxon>
        <taxon>Malvaceae</taxon>
        <taxon>Malvoideae</taxon>
        <taxon>Hibiscus</taxon>
    </lineage>
</organism>
<proteinExistence type="predicted"/>
<accession>A0ABR2P9C2</accession>
<keyword evidence="3" id="KW-1185">Reference proteome</keyword>
<evidence type="ECO:0000313" key="2">
    <source>
        <dbReference type="EMBL" id="KAK8985042.1"/>
    </source>
</evidence>
<reference evidence="2 3" key="1">
    <citation type="journal article" date="2024" name="G3 (Bethesda)">
        <title>Genome assembly of Hibiscus sabdariffa L. provides insights into metabolisms of medicinal natural products.</title>
        <authorList>
            <person name="Kim T."/>
        </authorList>
    </citation>
    <scope>NUCLEOTIDE SEQUENCE [LARGE SCALE GENOMIC DNA]</scope>
    <source>
        <strain evidence="2">TK-2024</strain>
        <tissue evidence="2">Old leaves</tissue>
    </source>
</reference>
<evidence type="ECO:0000256" key="1">
    <source>
        <dbReference type="SAM" id="MobiDB-lite"/>
    </source>
</evidence>
<evidence type="ECO:0000313" key="3">
    <source>
        <dbReference type="Proteomes" id="UP001396334"/>
    </source>
</evidence>
<sequence length="134" mass="13960">MVDVLEHSGSEVLTGFQSVQKKGRTCDAATITDGETMEVVEGVSSEKTGEFSGVTNRKRHASTVNHGFARGTKHNAANGGGSMVSDSGVDDKEVLGASPRRPILVTEENGVGTPLNATGQETGKGDNTNLFPSR</sequence>